<proteinExistence type="predicted"/>
<sequence length="112" mass="12333">MMHVNTLTPKPAVTYHATSILVGRISAGCCSERGEKAVGRVAIKGTLRGEMKGLPFISPTTRSEEKRGNGADEFHRSISKQISAYNCTQILRTLSSQRVKCSYVGWAWKFGE</sequence>
<dbReference type="AlphaFoldDB" id="A0A4Y2I0N1"/>
<gene>
    <name evidence="1" type="ORF">AVEN_177012_1</name>
</gene>
<reference evidence="1 2" key="1">
    <citation type="journal article" date="2019" name="Sci. Rep.">
        <title>Orb-weaving spider Araneus ventricosus genome elucidates the spidroin gene catalogue.</title>
        <authorList>
            <person name="Kono N."/>
            <person name="Nakamura H."/>
            <person name="Ohtoshi R."/>
            <person name="Moran D.A.P."/>
            <person name="Shinohara A."/>
            <person name="Yoshida Y."/>
            <person name="Fujiwara M."/>
            <person name="Mori M."/>
            <person name="Tomita M."/>
            <person name="Arakawa K."/>
        </authorList>
    </citation>
    <scope>NUCLEOTIDE SEQUENCE [LARGE SCALE GENOMIC DNA]</scope>
</reference>
<name>A0A4Y2I0N1_ARAVE</name>
<accession>A0A4Y2I0N1</accession>
<dbReference type="EMBL" id="BGPR01002310">
    <property type="protein sequence ID" value="GBM71404.1"/>
    <property type="molecule type" value="Genomic_DNA"/>
</dbReference>
<evidence type="ECO:0000313" key="2">
    <source>
        <dbReference type="Proteomes" id="UP000499080"/>
    </source>
</evidence>
<comment type="caution">
    <text evidence="1">The sequence shown here is derived from an EMBL/GenBank/DDBJ whole genome shotgun (WGS) entry which is preliminary data.</text>
</comment>
<evidence type="ECO:0000313" key="1">
    <source>
        <dbReference type="EMBL" id="GBM71404.1"/>
    </source>
</evidence>
<protein>
    <submittedName>
        <fullName evidence="1">Uncharacterized protein</fullName>
    </submittedName>
</protein>
<keyword evidence="2" id="KW-1185">Reference proteome</keyword>
<organism evidence="1 2">
    <name type="scientific">Araneus ventricosus</name>
    <name type="common">Orbweaver spider</name>
    <name type="synonym">Epeira ventricosa</name>
    <dbReference type="NCBI Taxonomy" id="182803"/>
    <lineage>
        <taxon>Eukaryota</taxon>
        <taxon>Metazoa</taxon>
        <taxon>Ecdysozoa</taxon>
        <taxon>Arthropoda</taxon>
        <taxon>Chelicerata</taxon>
        <taxon>Arachnida</taxon>
        <taxon>Araneae</taxon>
        <taxon>Araneomorphae</taxon>
        <taxon>Entelegynae</taxon>
        <taxon>Araneoidea</taxon>
        <taxon>Araneidae</taxon>
        <taxon>Araneus</taxon>
    </lineage>
</organism>
<dbReference type="Proteomes" id="UP000499080">
    <property type="component" value="Unassembled WGS sequence"/>
</dbReference>